<evidence type="ECO:0000256" key="2">
    <source>
        <dbReference type="ARBA" id="ARBA00022676"/>
    </source>
</evidence>
<dbReference type="SUPFAM" id="SSF53448">
    <property type="entry name" value="Nucleotide-diphospho-sugar transferases"/>
    <property type="match status" value="1"/>
</dbReference>
<evidence type="ECO:0000259" key="4">
    <source>
        <dbReference type="Pfam" id="PF00535"/>
    </source>
</evidence>
<dbReference type="GO" id="GO:0016757">
    <property type="term" value="F:glycosyltransferase activity"/>
    <property type="evidence" value="ECO:0007669"/>
    <property type="project" value="UniProtKB-KW"/>
</dbReference>
<evidence type="ECO:0000256" key="1">
    <source>
        <dbReference type="ARBA" id="ARBA00006739"/>
    </source>
</evidence>
<keyword evidence="3 5" id="KW-0808">Transferase</keyword>
<proteinExistence type="inferred from homology"/>
<dbReference type="InterPro" id="IPR001173">
    <property type="entry name" value="Glyco_trans_2-like"/>
</dbReference>
<feature type="domain" description="Glycosyltransferase 2-like" evidence="4">
    <location>
        <begin position="6"/>
        <end position="179"/>
    </location>
</feature>
<dbReference type="PANTHER" id="PTHR43179:SF12">
    <property type="entry name" value="GALACTOFURANOSYLTRANSFERASE GLFT2"/>
    <property type="match status" value="1"/>
</dbReference>
<dbReference type="Pfam" id="PF00535">
    <property type="entry name" value="Glycos_transf_2"/>
    <property type="match status" value="1"/>
</dbReference>
<dbReference type="PANTHER" id="PTHR43179">
    <property type="entry name" value="RHAMNOSYLTRANSFERASE WBBL"/>
    <property type="match status" value="1"/>
</dbReference>
<keyword evidence="2 5" id="KW-0328">Glycosyltransferase</keyword>
<name>A0ABT9JST1_9PROT</name>
<accession>A0ABT9JST1</accession>
<comment type="caution">
    <text evidence="5">The sequence shown here is derived from an EMBL/GenBank/DDBJ whole genome shotgun (WGS) entry which is preliminary data.</text>
</comment>
<dbReference type="EC" id="2.4.-.-" evidence="5"/>
<gene>
    <name evidence="5" type="ORF">Q9291_06730</name>
</gene>
<protein>
    <submittedName>
        <fullName evidence="5">Glycosyltransferase</fullName>
        <ecNumber evidence="5">2.4.-.-</ecNumber>
    </submittedName>
</protein>
<dbReference type="Proteomes" id="UP001225906">
    <property type="component" value="Unassembled WGS sequence"/>
</dbReference>
<organism evidence="5 6">
    <name type="scientific">Methylophilus aquaticus</name>
    <dbReference type="NCBI Taxonomy" id="1971610"/>
    <lineage>
        <taxon>Bacteria</taxon>
        <taxon>Pseudomonadati</taxon>
        <taxon>Pseudomonadota</taxon>
        <taxon>Betaproteobacteria</taxon>
        <taxon>Nitrosomonadales</taxon>
        <taxon>Methylophilaceae</taxon>
        <taxon>Methylophilus</taxon>
    </lineage>
</organism>
<dbReference type="InterPro" id="IPR029044">
    <property type="entry name" value="Nucleotide-diphossugar_trans"/>
</dbReference>
<evidence type="ECO:0000313" key="6">
    <source>
        <dbReference type="Proteomes" id="UP001225906"/>
    </source>
</evidence>
<dbReference type="RefSeq" id="WP_306389263.1">
    <property type="nucleotide sequence ID" value="NZ_JAVCAP010000014.1"/>
</dbReference>
<keyword evidence="6" id="KW-1185">Reference proteome</keyword>
<dbReference type="EMBL" id="JAVCAP010000014">
    <property type="protein sequence ID" value="MDP8567539.1"/>
    <property type="molecule type" value="Genomic_DNA"/>
</dbReference>
<sequence>MHAPITVVIPNYNGAHLLKKNIPSVLNAMVHYPGESFLIVVDDGSSDHSIDVLKDEFPQAKLVLHTQNKGFAEAIHSGVNAANTELLFLLNSDVEVSLNIFAALTPYFEDTNTFSVNPLIYDERKQVKRHSWNLRQFKFGTLKLVNWTLEKALQLRSEGKRLPCAYAHGGSFMVRKSMFLALGGFHPIYKPFYSEDYDLGLRAWSRGWESYFEPGVHIVHQSVGSIRSNVKMNYIKAIRRRNRYILEWMHLTRCQLIFCAIPASLIQLLGELLLLDHVNLRGFYLACLKLPEVLRARAELRKTQVMALDDLLAMMRRFCQ</sequence>
<evidence type="ECO:0000256" key="3">
    <source>
        <dbReference type="ARBA" id="ARBA00022679"/>
    </source>
</evidence>
<comment type="similarity">
    <text evidence="1">Belongs to the glycosyltransferase 2 family.</text>
</comment>
<dbReference type="Gene3D" id="3.90.550.10">
    <property type="entry name" value="Spore Coat Polysaccharide Biosynthesis Protein SpsA, Chain A"/>
    <property type="match status" value="1"/>
</dbReference>
<evidence type="ECO:0000313" key="5">
    <source>
        <dbReference type="EMBL" id="MDP8567539.1"/>
    </source>
</evidence>
<reference evidence="6" key="1">
    <citation type="journal article" date="2019" name="Int. J. Syst. Evol. Microbiol.">
        <title>The Global Catalogue of Microorganisms (GCM) 10K type strain sequencing project: providing services to taxonomists for standard genome sequencing and annotation.</title>
        <authorList>
            <consortium name="The Broad Institute Genomics Platform"/>
            <consortium name="The Broad Institute Genome Sequencing Center for Infectious Disease"/>
            <person name="Wu L."/>
            <person name="Ma J."/>
        </authorList>
    </citation>
    <scope>NUCLEOTIDE SEQUENCE [LARGE SCALE GENOMIC DNA]</scope>
    <source>
        <strain evidence="6">VKM B-3159</strain>
    </source>
</reference>